<dbReference type="InterPro" id="IPR039424">
    <property type="entry name" value="SBP_5"/>
</dbReference>
<sequence length="565" mass="64103">MRMLWNLFLLVLINVQILNAENVLKIGISSPVGNLNPQGYGQNQMFAQNMIYEGLVKVNKKGEIVPSLATSWDVKDSKIYTFILRENVSFSNGEKFNALAVKKNFDSILKNKSRHSWARLSGLIENVKILSDFKIEISLKKPYSAALNELALIRPFRFIAPSQIPADFDLIKARVKPIGTGPYKFEKSQKGVADSFIKNENYWDKNSYNGIYFDKIIMRHILESTAKVIALKSGSIDIIYGSESIPLEIFREFMSDKNFNTFTSSPNSSVFLALNPARIESNLRLAINFSIDKVALNKAIFYNDNNLANSIFYNFKDKKLDISYNINKAKEILESSGYKIGNDKYYYKDYKKVQLELIYEGDNALQKAMAEILQNQLANIGISLKIAAREPSIYANLQSGANFDMCFSSTWGVPYEPLIMLNAMKAGGHVFSIHKFLSDFSALNNAIDNALESNIMESASLDSKKLGNLQDSKKLDSKTLKDSKVLSVRNSQDSKSFKKSNLDSKKLQDSKLLDSNIFKVLNIIDNDRIYIPLYYQTNRAIAKKTIKGINIGVQIYEIPFWEFYE</sequence>
<dbReference type="PROSITE" id="PS01040">
    <property type="entry name" value="SBP_BACTERIAL_5"/>
    <property type="match status" value="1"/>
</dbReference>
<accession>A0A347VNE0</accession>
<reference evidence="5 6" key="1">
    <citation type="journal article" date="2014" name="Genome Announc.">
        <title>Draft genome sequences of eight enterohepatic helicobacter species isolated from both laboratory and wild rodents.</title>
        <authorList>
            <person name="Sheh A."/>
            <person name="Shen Z."/>
            <person name="Fox J.G."/>
        </authorList>
    </citation>
    <scope>NUCLEOTIDE SEQUENCE [LARGE SCALE GENOMIC DNA]</scope>
    <source>
        <strain evidence="5 6">MIT 97-6194</strain>
    </source>
</reference>
<reference evidence="5" key="3">
    <citation type="submission" date="2018-04" db="EMBL/GenBank/DDBJ databases">
        <authorList>
            <person name="Sheh A."/>
            <person name="Shen Z."/>
            <person name="Mannion A.J."/>
            <person name="Fox J.G."/>
        </authorList>
    </citation>
    <scope>NUCLEOTIDE SEQUENCE</scope>
    <source>
        <strain evidence="5">MIT 97-6194</strain>
    </source>
</reference>
<evidence type="ECO:0000259" key="3">
    <source>
        <dbReference type="Pfam" id="PF00496"/>
    </source>
</evidence>
<dbReference type="EMBL" id="QBIU01000001">
    <property type="protein sequence ID" value="MWV69871.1"/>
    <property type="molecule type" value="Genomic_DNA"/>
</dbReference>
<dbReference type="GO" id="GO:0030288">
    <property type="term" value="C:outer membrane-bounded periplasmic space"/>
    <property type="evidence" value="ECO:0007669"/>
    <property type="project" value="TreeGrafter"/>
</dbReference>
<evidence type="ECO:0000256" key="2">
    <source>
        <dbReference type="ARBA" id="ARBA00022729"/>
    </source>
</evidence>
<dbReference type="Pfam" id="PF00496">
    <property type="entry name" value="SBP_bac_5"/>
    <property type="match status" value="1"/>
</dbReference>
<name>A0A347VNE0_9HELI</name>
<dbReference type="PANTHER" id="PTHR30290">
    <property type="entry name" value="PERIPLASMIC BINDING COMPONENT OF ABC TRANSPORTER"/>
    <property type="match status" value="1"/>
</dbReference>
<dbReference type="Gene3D" id="3.10.105.10">
    <property type="entry name" value="Dipeptide-binding Protein, Domain 3"/>
    <property type="match status" value="1"/>
</dbReference>
<protein>
    <submittedName>
        <fullName evidence="5">Nickel ABC transporter, nickel/metallophore periplasmic binding protein</fullName>
    </submittedName>
</protein>
<dbReference type="AlphaFoldDB" id="A0A347VNE0"/>
<reference evidence="5 6" key="2">
    <citation type="journal article" date="2016" name="Infect. Immun.">
        <title>Helicobacter saguini, a Novel Helicobacter Isolated from Cotton-Top Tamarins with Ulcerative Colitis, Has Proinflammatory Properties and Induces Typhlocolitis and Dysplasia in Gnotobiotic IL-10-/- Mice.</title>
        <authorList>
            <person name="Shen Z."/>
            <person name="Mannion A."/>
            <person name="Whary M.T."/>
            <person name="Muthupalani S."/>
            <person name="Sheh A."/>
            <person name="Feng Y."/>
            <person name="Gong G."/>
            <person name="Vandamme P."/>
            <person name="Holcombe H.R."/>
            <person name="Paster B.J."/>
            <person name="Fox J.G."/>
        </authorList>
    </citation>
    <scope>NUCLEOTIDE SEQUENCE [LARGE SCALE GENOMIC DNA]</scope>
    <source>
        <strain evidence="5 6">MIT 97-6194</strain>
    </source>
</reference>
<organism evidence="5 6">
    <name type="scientific">Helicobacter saguini</name>
    <dbReference type="NCBI Taxonomy" id="1548018"/>
    <lineage>
        <taxon>Bacteria</taxon>
        <taxon>Pseudomonadati</taxon>
        <taxon>Campylobacterota</taxon>
        <taxon>Epsilonproteobacteria</taxon>
        <taxon>Campylobacterales</taxon>
        <taxon>Helicobacteraceae</taxon>
        <taxon>Helicobacter</taxon>
    </lineage>
</organism>
<dbReference type="InterPro" id="IPR023765">
    <property type="entry name" value="SBP_5_CS"/>
</dbReference>
<dbReference type="EMBL" id="JRMP02000015">
    <property type="protein sequence ID" value="TLD93263.1"/>
    <property type="molecule type" value="Genomic_DNA"/>
</dbReference>
<keyword evidence="6" id="KW-1185">Reference proteome</keyword>
<dbReference type="PIRSF" id="PIRSF002741">
    <property type="entry name" value="MppA"/>
    <property type="match status" value="1"/>
</dbReference>
<dbReference type="OrthoDB" id="5469165at2"/>
<evidence type="ECO:0000313" key="7">
    <source>
        <dbReference type="Proteomes" id="UP000477070"/>
    </source>
</evidence>
<gene>
    <name evidence="4" type="ORF">DCO61_07625</name>
    <name evidence="5" type="ORF">LS64_009120</name>
</gene>
<keyword evidence="2" id="KW-0732">Signal</keyword>
<dbReference type="Proteomes" id="UP000029714">
    <property type="component" value="Unassembled WGS sequence"/>
</dbReference>
<dbReference type="STRING" id="1548018.LS64_09420"/>
<dbReference type="SUPFAM" id="SSF53850">
    <property type="entry name" value="Periplasmic binding protein-like II"/>
    <property type="match status" value="1"/>
</dbReference>
<dbReference type="InterPro" id="IPR030678">
    <property type="entry name" value="Peptide/Ni-bd"/>
</dbReference>
<evidence type="ECO:0000313" key="4">
    <source>
        <dbReference type="EMBL" id="MWV69871.1"/>
    </source>
</evidence>
<dbReference type="Proteomes" id="UP000477070">
    <property type="component" value="Unassembled WGS sequence"/>
</dbReference>
<dbReference type="GO" id="GO:1904680">
    <property type="term" value="F:peptide transmembrane transporter activity"/>
    <property type="evidence" value="ECO:0007669"/>
    <property type="project" value="TreeGrafter"/>
</dbReference>
<dbReference type="GO" id="GO:0043190">
    <property type="term" value="C:ATP-binding cassette (ABC) transporter complex"/>
    <property type="evidence" value="ECO:0007669"/>
    <property type="project" value="InterPro"/>
</dbReference>
<dbReference type="InterPro" id="IPR000914">
    <property type="entry name" value="SBP_5_dom"/>
</dbReference>
<comment type="caution">
    <text evidence="5">The sequence shown here is derived from an EMBL/GenBank/DDBJ whole genome shotgun (WGS) entry which is preliminary data.</text>
</comment>
<evidence type="ECO:0000313" key="5">
    <source>
        <dbReference type="EMBL" id="TLD93263.1"/>
    </source>
</evidence>
<dbReference type="Gene3D" id="3.40.190.10">
    <property type="entry name" value="Periplasmic binding protein-like II"/>
    <property type="match status" value="1"/>
</dbReference>
<evidence type="ECO:0000256" key="1">
    <source>
        <dbReference type="ARBA" id="ARBA00005695"/>
    </source>
</evidence>
<proteinExistence type="inferred from homology"/>
<dbReference type="GO" id="GO:0015833">
    <property type="term" value="P:peptide transport"/>
    <property type="evidence" value="ECO:0007669"/>
    <property type="project" value="TreeGrafter"/>
</dbReference>
<dbReference type="PANTHER" id="PTHR30290:SF37">
    <property type="entry name" value="NICKEL-BINDING PERIPLASMIC PROTEIN"/>
    <property type="match status" value="1"/>
</dbReference>
<reference evidence="4 7" key="4">
    <citation type="submission" date="2019-12" db="EMBL/GenBank/DDBJ databases">
        <title>Multi-Generational Helicobacter saguini Isolates.</title>
        <authorList>
            <person name="Mannion A."/>
            <person name="Shen Z."/>
            <person name="Fox J.G."/>
        </authorList>
    </citation>
    <scope>NUCLEOTIDE SEQUENCE [LARGE SCALE GENOMIC DNA]</scope>
    <source>
        <strain evidence="4">16-048</strain>
        <strain evidence="7">16-048 (F4)</strain>
    </source>
</reference>
<dbReference type="RefSeq" id="WP_034572560.1">
    <property type="nucleotide sequence ID" value="NZ_JRMP02000015.1"/>
</dbReference>
<feature type="domain" description="Solute-binding protein family 5" evidence="3">
    <location>
        <begin position="63"/>
        <end position="428"/>
    </location>
</feature>
<comment type="similarity">
    <text evidence="1">Belongs to the bacterial solute-binding protein 5 family.</text>
</comment>
<evidence type="ECO:0000313" key="6">
    <source>
        <dbReference type="Proteomes" id="UP000029714"/>
    </source>
</evidence>